<sequence length="423" mass="51099">MFYNKNMKISELLNLGFSEANLKLVFFIFFNLANKTQKEEKCYFRIEIQYKNLKNKNIVLDNDIAITNNENFENYTGLKFEFEKYKHFSFIENDINISREYFLTKIYQIIMKWYYQEQSDEYIFQKCLFLALFAFRGSLDIPGKMWAVDIRKRDISINYIDNLYSLLLTFGEIEFLNLNFRELQPDYVTGKNKRNLQIRIINLQWFFEKFGNDLKKINVYKYLNFENNLFRFKQTETKQKIKRSNFVERLIFYKKHVLNWELKSENWDESRKNNEINKIRKILFENNLNIYEKFYTRNQKVVEIARILLNHFCFGCKDEYPLENRSFIQPKTGKLYLEIHHVLPFSKQSDLKVNVDIIENLVKLCPVCHSALKKGRSNNNYQKKIIDSILKNSNKSLISFLNSFVENKESISEKIDFIHKNLA</sequence>
<dbReference type="InterPro" id="IPR002711">
    <property type="entry name" value="HNH"/>
</dbReference>
<gene>
    <name evidence="2" type="ORF">CSW10_02515</name>
</gene>
<organism evidence="2 3">
    <name type="scientific">Mesomycoplasma dispar</name>
    <dbReference type="NCBI Taxonomy" id="86660"/>
    <lineage>
        <taxon>Bacteria</taxon>
        <taxon>Bacillati</taxon>
        <taxon>Mycoplasmatota</taxon>
        <taxon>Mycoplasmoidales</taxon>
        <taxon>Metamycoplasmataceae</taxon>
        <taxon>Mesomycoplasma</taxon>
    </lineage>
</organism>
<accession>A0ABN5DRL8</accession>
<reference evidence="2" key="1">
    <citation type="submission" date="2017-10" db="EMBL/GenBank/DDBJ databases">
        <title>Genome-wide analysis of the first isolated strain mycoplasma dispar GS01.</title>
        <authorList>
            <person name="Hao H."/>
            <person name="Chen S."/>
            <person name="Zhao P."/>
            <person name="Chu Y."/>
            <person name="Liu Y."/>
        </authorList>
    </citation>
    <scope>NUCLEOTIDE SEQUENCE [LARGE SCALE GENOMIC DNA]</scope>
    <source>
        <strain evidence="2">GS01</strain>
    </source>
</reference>
<protein>
    <recommendedName>
        <fullName evidence="1">HNH domain-containing protein</fullName>
    </recommendedName>
</protein>
<name>A0ABN5DRL8_9BACT</name>
<dbReference type="Gene3D" id="1.10.30.50">
    <property type="match status" value="1"/>
</dbReference>
<dbReference type="EMBL" id="CP024161">
    <property type="protein sequence ID" value="ATP59789.1"/>
    <property type="molecule type" value="Genomic_DNA"/>
</dbReference>
<dbReference type="CDD" id="cd00085">
    <property type="entry name" value="HNHc"/>
    <property type="match status" value="1"/>
</dbReference>
<proteinExistence type="predicted"/>
<dbReference type="Pfam" id="PF01844">
    <property type="entry name" value="HNH"/>
    <property type="match status" value="1"/>
</dbReference>
<evidence type="ECO:0000259" key="1">
    <source>
        <dbReference type="Pfam" id="PF01844"/>
    </source>
</evidence>
<evidence type="ECO:0000313" key="3">
    <source>
        <dbReference type="Proteomes" id="UP000224629"/>
    </source>
</evidence>
<dbReference type="InterPro" id="IPR003615">
    <property type="entry name" value="HNH_nuc"/>
</dbReference>
<evidence type="ECO:0000313" key="2">
    <source>
        <dbReference type="EMBL" id="ATP59789.1"/>
    </source>
</evidence>
<keyword evidence="3" id="KW-1185">Reference proteome</keyword>
<dbReference type="Proteomes" id="UP000224629">
    <property type="component" value="Chromosome"/>
</dbReference>
<feature type="domain" description="HNH" evidence="1">
    <location>
        <begin position="334"/>
        <end position="373"/>
    </location>
</feature>